<evidence type="ECO:0000256" key="2">
    <source>
        <dbReference type="ARBA" id="ARBA00007248"/>
    </source>
</evidence>
<gene>
    <name evidence="9" type="ORF">M1B79_04135</name>
</gene>
<feature type="chain" id="PRO_5040732024" evidence="8">
    <location>
        <begin position="25"/>
        <end position="491"/>
    </location>
</feature>
<keyword evidence="10" id="KW-1185">Reference proteome</keyword>
<dbReference type="InterPro" id="IPR014941">
    <property type="entry name" value="FimB/Mfa2/Mfa3"/>
</dbReference>
<dbReference type="RefSeq" id="WP_257930846.1">
    <property type="nucleotide sequence ID" value="NZ_JAMZED010000006.1"/>
</dbReference>
<sequence length="491" mass="53842">MSHRTRSNSMSLFLMLLAMLGMLASCIKEDNAMGDNRDEIMIKLRAGTRAPGDNDPLIRDKDDHFSSLAVYVFDANGKSLALHKFSVGEEGVNSYTTTAFSCSLLAKNLFVIGNYGDYPDLDEALVASLNKADVQKLVANAEGNVELKSTNILMVGEAVLPAFSEDAAKDEHLEAEVTLHRLAARVDVFVFKEEGWDEDVQTTKVAFTGGVKNTMLTYSEEGDITLPSPVVYDSVREYPEDKSAAEDDGNTSWSDDTHLHGRFYTYRTSRPQNSEHAPRLAVTTLVNGVERTYSASIPNPDATGNMVLDAGKVYQVKAVLKTSGIQVEITVADWDEGGTYELEFAYPQYRQMTPFNGSSSEGDLYPQPTVYYNPDPASDAGTYSFEFYITGPVGQEWTPTLVGGTEADFRVEVLQGGTLVEAPYSISQVPYQIRIKALKSGNEGVETALGISCIPKWDTQSMLLLIGGSGENLKWEGCDMPELIKIKQVQP</sequence>
<reference evidence="9" key="1">
    <citation type="journal article" date="2022" name="Arch. Microbiol.">
        <title>Bacteroides muris sp. nov. isolated from the cecum of wild-derived house mice.</title>
        <authorList>
            <person name="Fokt H."/>
            <person name="Unni R."/>
            <person name="Repnik U."/>
            <person name="Schmitz R.A."/>
            <person name="Bramkamp M."/>
            <person name="Baines J.F."/>
            <person name="Unterweger D."/>
        </authorList>
    </citation>
    <scope>NUCLEOTIDE SEQUENCE</scope>
    <source>
        <strain evidence="9">KH365_2</strain>
    </source>
</reference>
<evidence type="ECO:0000313" key="10">
    <source>
        <dbReference type="Proteomes" id="UP001143192"/>
    </source>
</evidence>
<dbReference type="Pfam" id="PF08842">
    <property type="entry name" value="Mfa2"/>
    <property type="match status" value="1"/>
</dbReference>
<evidence type="ECO:0000256" key="7">
    <source>
        <dbReference type="ARBA" id="ARBA00023288"/>
    </source>
</evidence>
<dbReference type="PROSITE" id="PS51257">
    <property type="entry name" value="PROKAR_LIPOPROTEIN"/>
    <property type="match status" value="1"/>
</dbReference>
<evidence type="ECO:0000313" key="9">
    <source>
        <dbReference type="EMBL" id="MCR6503887.1"/>
    </source>
</evidence>
<dbReference type="Proteomes" id="UP001143192">
    <property type="component" value="Unassembled WGS sequence"/>
</dbReference>
<keyword evidence="3 8" id="KW-0732">Signal</keyword>
<proteinExistence type="inferred from homology"/>
<comment type="similarity">
    <text evidence="2">Belongs to the bacteroidetes fimbrillin superfamily. FimB/Mfa2 family.</text>
</comment>
<reference evidence="9" key="2">
    <citation type="submission" date="2022-04" db="EMBL/GenBank/DDBJ databases">
        <authorList>
            <person name="Fokt H."/>
            <person name="Baines J."/>
        </authorList>
    </citation>
    <scope>NUCLEOTIDE SEQUENCE</scope>
    <source>
        <strain evidence="9">KH365_2</strain>
    </source>
</reference>
<protein>
    <submittedName>
        <fullName evidence="9">FimB/Mfa2 family fimbrial subunit</fullName>
    </submittedName>
</protein>
<dbReference type="AlphaFoldDB" id="A0A9X2NSA3"/>
<keyword evidence="5" id="KW-0564">Palmitate</keyword>
<dbReference type="EMBL" id="JAMZED010000006">
    <property type="protein sequence ID" value="MCR6503887.1"/>
    <property type="molecule type" value="Genomic_DNA"/>
</dbReference>
<dbReference type="GO" id="GO:0009279">
    <property type="term" value="C:cell outer membrane"/>
    <property type="evidence" value="ECO:0007669"/>
    <property type="project" value="UniProtKB-SubCell"/>
</dbReference>
<keyword evidence="4" id="KW-0472">Membrane</keyword>
<evidence type="ECO:0000256" key="1">
    <source>
        <dbReference type="ARBA" id="ARBA00004442"/>
    </source>
</evidence>
<evidence type="ECO:0000256" key="6">
    <source>
        <dbReference type="ARBA" id="ARBA00023237"/>
    </source>
</evidence>
<keyword evidence="7" id="KW-0449">Lipoprotein</keyword>
<organism evidence="9 10">
    <name type="scientific">Bacteroides muris</name>
    <name type="common">ex Fokt et al. 2023</name>
    <dbReference type="NCBI Taxonomy" id="2937417"/>
    <lineage>
        <taxon>Bacteria</taxon>
        <taxon>Pseudomonadati</taxon>
        <taxon>Bacteroidota</taxon>
        <taxon>Bacteroidia</taxon>
        <taxon>Bacteroidales</taxon>
        <taxon>Bacteroidaceae</taxon>
        <taxon>Bacteroides</taxon>
    </lineage>
</organism>
<evidence type="ECO:0000256" key="3">
    <source>
        <dbReference type="ARBA" id="ARBA00022729"/>
    </source>
</evidence>
<accession>A0A9X2NSA3</accession>
<name>A0A9X2NSA3_9BACE</name>
<keyword evidence="6" id="KW-0998">Cell outer membrane</keyword>
<evidence type="ECO:0000256" key="5">
    <source>
        <dbReference type="ARBA" id="ARBA00023139"/>
    </source>
</evidence>
<comment type="caution">
    <text evidence="9">The sequence shown here is derived from an EMBL/GenBank/DDBJ whole genome shotgun (WGS) entry which is preliminary data.</text>
</comment>
<dbReference type="CDD" id="cd13121">
    <property type="entry name" value="BF2867_like_C"/>
    <property type="match status" value="1"/>
</dbReference>
<evidence type="ECO:0000256" key="8">
    <source>
        <dbReference type="SAM" id="SignalP"/>
    </source>
</evidence>
<comment type="subcellular location">
    <subcellularLocation>
        <location evidence="1">Cell outer membrane</location>
    </subcellularLocation>
</comment>
<evidence type="ECO:0000256" key="4">
    <source>
        <dbReference type="ARBA" id="ARBA00023136"/>
    </source>
</evidence>
<dbReference type="Gene3D" id="2.60.40.2630">
    <property type="match status" value="1"/>
</dbReference>
<feature type="signal peptide" evidence="8">
    <location>
        <begin position="1"/>
        <end position="24"/>
    </location>
</feature>
<dbReference type="Gene3D" id="2.60.40.2580">
    <property type="match status" value="1"/>
</dbReference>